<evidence type="ECO:0000256" key="2">
    <source>
        <dbReference type="ARBA" id="ARBA00023284"/>
    </source>
</evidence>
<dbReference type="InterPro" id="IPR013740">
    <property type="entry name" value="Redoxin"/>
</dbReference>
<dbReference type="AlphaFoldDB" id="A0A3D4ZFS6"/>
<dbReference type="PANTHER" id="PTHR43110:SF1">
    <property type="entry name" value="THIOL PEROXIDASE"/>
    <property type="match status" value="1"/>
</dbReference>
<dbReference type="EMBL" id="QRYW01000023">
    <property type="protein sequence ID" value="RGV25280.1"/>
    <property type="molecule type" value="Genomic_DNA"/>
</dbReference>
<dbReference type="EMBL" id="QSCO01000010">
    <property type="protein sequence ID" value="RGY06965.1"/>
    <property type="molecule type" value="Genomic_DNA"/>
</dbReference>
<dbReference type="InterPro" id="IPR036249">
    <property type="entry name" value="Thioredoxin-like_sf"/>
</dbReference>
<keyword evidence="1" id="KW-1015">Disulfide bond</keyword>
<dbReference type="InterPro" id="IPR002065">
    <property type="entry name" value="TPX"/>
</dbReference>
<evidence type="ECO:0000313" key="4">
    <source>
        <dbReference type="EMBL" id="RGV25280.1"/>
    </source>
</evidence>
<evidence type="ECO:0000313" key="5">
    <source>
        <dbReference type="EMBL" id="RGY06965.1"/>
    </source>
</evidence>
<evidence type="ECO:0000313" key="6">
    <source>
        <dbReference type="Proteomes" id="UP000283426"/>
    </source>
</evidence>
<dbReference type="PANTHER" id="PTHR43110">
    <property type="entry name" value="THIOL PEROXIDASE"/>
    <property type="match status" value="1"/>
</dbReference>
<dbReference type="Gene3D" id="3.40.30.10">
    <property type="entry name" value="Glutaredoxin"/>
    <property type="match status" value="1"/>
</dbReference>
<accession>A0A3D4ZFS6</accession>
<dbReference type="CDD" id="cd03014">
    <property type="entry name" value="PRX_Atyp2cys"/>
    <property type="match status" value="1"/>
</dbReference>
<dbReference type="NCBIfam" id="NF001808">
    <property type="entry name" value="PRK00522.1"/>
    <property type="match status" value="1"/>
</dbReference>
<proteinExistence type="predicted"/>
<organism evidence="4 6">
    <name type="scientific">Odoribacter splanchnicus</name>
    <dbReference type="NCBI Taxonomy" id="28118"/>
    <lineage>
        <taxon>Bacteria</taxon>
        <taxon>Pseudomonadati</taxon>
        <taxon>Bacteroidota</taxon>
        <taxon>Bacteroidia</taxon>
        <taxon>Bacteroidales</taxon>
        <taxon>Odoribacteraceae</taxon>
        <taxon>Odoribacter</taxon>
    </lineage>
</organism>
<dbReference type="InterPro" id="IPR050455">
    <property type="entry name" value="Tpx_Peroxidase_subfamily"/>
</dbReference>
<dbReference type="Pfam" id="PF08534">
    <property type="entry name" value="Redoxin"/>
    <property type="match status" value="1"/>
</dbReference>
<feature type="domain" description="Thioredoxin" evidence="3">
    <location>
        <begin position="20"/>
        <end position="170"/>
    </location>
</feature>
<keyword evidence="4" id="KW-0575">Peroxidase</keyword>
<gene>
    <name evidence="4" type="ORF">DWW24_11385</name>
    <name evidence="5" type="ORF">DXA53_08420</name>
</gene>
<keyword evidence="2" id="KW-0676">Redox-active center</keyword>
<dbReference type="PROSITE" id="PS51352">
    <property type="entry name" value="THIOREDOXIN_2"/>
    <property type="match status" value="1"/>
</dbReference>
<dbReference type="SUPFAM" id="SSF52833">
    <property type="entry name" value="Thioredoxin-like"/>
    <property type="match status" value="1"/>
</dbReference>
<reference evidence="6 7" key="1">
    <citation type="submission" date="2018-08" db="EMBL/GenBank/DDBJ databases">
        <title>A genome reference for cultivated species of the human gut microbiota.</title>
        <authorList>
            <person name="Zou Y."/>
            <person name="Xue W."/>
            <person name="Luo G."/>
        </authorList>
    </citation>
    <scope>NUCLEOTIDE SEQUENCE [LARGE SCALE GENOMIC DNA]</scope>
    <source>
        <strain evidence="4 6">AF14-6AC</strain>
        <strain evidence="5 7">OF03-11</strain>
    </source>
</reference>
<dbReference type="GO" id="GO:0008379">
    <property type="term" value="F:thioredoxin peroxidase activity"/>
    <property type="evidence" value="ECO:0007669"/>
    <property type="project" value="InterPro"/>
</dbReference>
<comment type="caution">
    <text evidence="4">The sequence shown here is derived from an EMBL/GenBank/DDBJ whole genome shotgun (WGS) entry which is preliminary data.</text>
</comment>
<protein>
    <submittedName>
        <fullName evidence="4">Thiol peroxidase</fullName>
    </submittedName>
</protein>
<sequence length="170" mass="18907">MENMKITMHGNPLTLVGTPIKTGETAPVFYGINQQMQPVSLKEFAGKVVVISSFPSIDTPVCSAQMHHFNKMASELSQDVVILAISCDLPFALHRYCAAEGIDRVITLSDYKETDFGKKYGFLIEELRLLTRGVVVIGKDNKVNYVEYVPEVTHEPNYEKALEAIKKALA</sequence>
<dbReference type="Proteomes" id="UP000284434">
    <property type="component" value="Unassembled WGS sequence"/>
</dbReference>
<dbReference type="Proteomes" id="UP000283426">
    <property type="component" value="Unassembled WGS sequence"/>
</dbReference>
<evidence type="ECO:0000256" key="1">
    <source>
        <dbReference type="ARBA" id="ARBA00023157"/>
    </source>
</evidence>
<keyword evidence="4" id="KW-0560">Oxidoreductase</keyword>
<evidence type="ECO:0000259" key="3">
    <source>
        <dbReference type="PROSITE" id="PS51352"/>
    </source>
</evidence>
<evidence type="ECO:0000313" key="7">
    <source>
        <dbReference type="Proteomes" id="UP000284434"/>
    </source>
</evidence>
<dbReference type="InterPro" id="IPR013766">
    <property type="entry name" value="Thioredoxin_domain"/>
</dbReference>
<name>A0A3D4ZFS6_9BACT</name>